<dbReference type="PANTHER" id="PTHR10094:SF25">
    <property type="entry name" value="SCP2 STEROL-BINDING DOMAIN-CONTAINING PROTEIN 1"/>
    <property type="match status" value="1"/>
</dbReference>
<dbReference type="SUPFAM" id="SSF55718">
    <property type="entry name" value="SCP-like"/>
    <property type="match status" value="1"/>
</dbReference>
<sequence>MTTTIMIFPTEAAKELKSTTVFKLLGGAMPTKGPELVKKMNAVVAFKIDGQVFTVDLKNGSGSVTEGEAGKADLTITVSDENFLQLVEGKLNSQMAFMSGKLKVGGNMGLAMKLGPILKAAGEGLPKPKL</sequence>
<evidence type="ECO:0000313" key="3">
    <source>
        <dbReference type="Proteomes" id="UP001190700"/>
    </source>
</evidence>
<dbReference type="Gene3D" id="3.30.1050.10">
    <property type="entry name" value="SCP2 sterol-binding domain"/>
    <property type="match status" value="1"/>
</dbReference>
<reference evidence="2 3" key="1">
    <citation type="journal article" date="2015" name="Genome Biol. Evol.">
        <title>Comparative Genomics of a Bacterivorous Green Alga Reveals Evolutionary Causalities and Consequences of Phago-Mixotrophic Mode of Nutrition.</title>
        <authorList>
            <person name="Burns J.A."/>
            <person name="Paasch A."/>
            <person name="Narechania A."/>
            <person name="Kim E."/>
        </authorList>
    </citation>
    <scope>NUCLEOTIDE SEQUENCE [LARGE SCALE GENOMIC DNA]</scope>
    <source>
        <strain evidence="2 3">PLY_AMNH</strain>
    </source>
</reference>
<dbReference type="AlphaFoldDB" id="A0AAE0BN98"/>
<dbReference type="Pfam" id="PF02036">
    <property type="entry name" value="SCP2"/>
    <property type="match status" value="1"/>
</dbReference>
<dbReference type="InterPro" id="IPR003033">
    <property type="entry name" value="SCP2_sterol-bd_dom"/>
</dbReference>
<name>A0AAE0BN98_9CHLO</name>
<dbReference type="InterPro" id="IPR036527">
    <property type="entry name" value="SCP2_sterol-bd_dom_sf"/>
</dbReference>
<dbReference type="EMBL" id="LGRX02034075">
    <property type="protein sequence ID" value="KAK3238910.1"/>
    <property type="molecule type" value="Genomic_DNA"/>
</dbReference>
<dbReference type="GO" id="GO:0005829">
    <property type="term" value="C:cytosol"/>
    <property type="evidence" value="ECO:0007669"/>
    <property type="project" value="TreeGrafter"/>
</dbReference>
<feature type="domain" description="SCP2" evidence="1">
    <location>
        <begin position="32"/>
        <end position="119"/>
    </location>
</feature>
<organism evidence="2 3">
    <name type="scientific">Cymbomonas tetramitiformis</name>
    <dbReference type="NCBI Taxonomy" id="36881"/>
    <lineage>
        <taxon>Eukaryota</taxon>
        <taxon>Viridiplantae</taxon>
        <taxon>Chlorophyta</taxon>
        <taxon>Pyramimonadophyceae</taxon>
        <taxon>Pyramimonadales</taxon>
        <taxon>Pyramimonadaceae</taxon>
        <taxon>Cymbomonas</taxon>
    </lineage>
</organism>
<keyword evidence="3" id="KW-1185">Reference proteome</keyword>
<gene>
    <name evidence="2" type="ORF">CYMTET_51120</name>
</gene>
<comment type="caution">
    <text evidence="2">The sequence shown here is derived from an EMBL/GenBank/DDBJ whole genome shotgun (WGS) entry which is preliminary data.</text>
</comment>
<dbReference type="FunFam" id="3.30.1050.10:FF:000001">
    <property type="entry name" value="Putative Non-specific lipid-transfer protein"/>
    <property type="match status" value="1"/>
</dbReference>
<dbReference type="PANTHER" id="PTHR10094">
    <property type="entry name" value="STEROL CARRIER PROTEIN 2 SCP-2 FAMILY PROTEIN"/>
    <property type="match status" value="1"/>
</dbReference>
<protein>
    <recommendedName>
        <fullName evidence="1">SCP2 domain-containing protein</fullName>
    </recommendedName>
</protein>
<dbReference type="Proteomes" id="UP001190700">
    <property type="component" value="Unassembled WGS sequence"/>
</dbReference>
<evidence type="ECO:0000259" key="1">
    <source>
        <dbReference type="Pfam" id="PF02036"/>
    </source>
</evidence>
<evidence type="ECO:0000313" key="2">
    <source>
        <dbReference type="EMBL" id="KAK3238910.1"/>
    </source>
</evidence>
<accession>A0AAE0BN98</accession>
<proteinExistence type="predicted"/>